<dbReference type="InterPro" id="IPR003309">
    <property type="entry name" value="SCAN_dom"/>
</dbReference>
<accession>A0AA97J7S5</accession>
<dbReference type="Gene3D" id="3.30.160.60">
    <property type="entry name" value="Classic Zinc Finger"/>
    <property type="match status" value="5"/>
</dbReference>
<dbReference type="PANTHER" id="PTHR23226:SF416">
    <property type="entry name" value="FI01424P"/>
    <property type="match status" value="1"/>
</dbReference>
<dbReference type="FunFam" id="3.30.160.60:FF:000384">
    <property type="entry name" value="Zinc finger protein 550"/>
    <property type="match status" value="1"/>
</dbReference>
<dbReference type="GO" id="GO:0000978">
    <property type="term" value="F:RNA polymerase II cis-regulatory region sequence-specific DNA binding"/>
    <property type="evidence" value="ECO:0007669"/>
    <property type="project" value="TreeGrafter"/>
</dbReference>
<evidence type="ECO:0000256" key="5">
    <source>
        <dbReference type="ARBA" id="ARBA00022833"/>
    </source>
</evidence>
<dbReference type="GO" id="GO:0008270">
    <property type="term" value="F:zinc ion binding"/>
    <property type="evidence" value="ECO:0007669"/>
    <property type="project" value="UniProtKB-KW"/>
</dbReference>
<dbReference type="PANTHER" id="PTHR23226">
    <property type="entry name" value="ZINC FINGER AND SCAN DOMAIN-CONTAINING"/>
    <property type="match status" value="1"/>
</dbReference>
<keyword evidence="12" id="KW-1185">Reference proteome</keyword>
<gene>
    <name evidence="13" type="primary">LOC129327775</name>
</gene>
<evidence type="ECO:0000256" key="8">
    <source>
        <dbReference type="PROSITE-ProRule" id="PRU00042"/>
    </source>
</evidence>
<dbReference type="SMART" id="SM00431">
    <property type="entry name" value="SCAN"/>
    <property type="match status" value="1"/>
</dbReference>
<feature type="compositionally biased region" description="Basic and acidic residues" evidence="9">
    <location>
        <begin position="52"/>
        <end position="73"/>
    </location>
</feature>
<dbReference type="Pfam" id="PF00096">
    <property type="entry name" value="zf-C2H2"/>
    <property type="match status" value="4"/>
</dbReference>
<feature type="domain" description="SCAN box" evidence="11">
    <location>
        <begin position="151"/>
        <end position="229"/>
    </location>
</feature>
<dbReference type="FunFam" id="3.30.160.60:FF:001532">
    <property type="entry name" value="Zinc finger protein 483"/>
    <property type="match status" value="1"/>
</dbReference>
<dbReference type="InterPro" id="IPR013087">
    <property type="entry name" value="Znf_C2H2_type"/>
</dbReference>
<proteinExistence type="predicted"/>
<evidence type="ECO:0000256" key="2">
    <source>
        <dbReference type="ARBA" id="ARBA00022723"/>
    </source>
</evidence>
<evidence type="ECO:0000256" key="3">
    <source>
        <dbReference type="ARBA" id="ARBA00022737"/>
    </source>
</evidence>
<dbReference type="Proteomes" id="UP001190640">
    <property type="component" value="Chromosome 4"/>
</dbReference>
<feature type="compositionally biased region" description="Polar residues" evidence="9">
    <location>
        <begin position="77"/>
        <end position="96"/>
    </location>
</feature>
<dbReference type="GO" id="GO:0005634">
    <property type="term" value="C:nucleus"/>
    <property type="evidence" value="ECO:0007669"/>
    <property type="project" value="UniProtKB-SubCell"/>
</dbReference>
<sequence>MERLQVGEQKITQGIKVEKQDLAGAKSGEGPEKDFRIIQVEASGELLAEAVTHEIKQEPQEELRHSWEARGQELPKGTQSPQRGWENPQPSQLQSENTKKFSFKGSGNAERWPHGEWGTPTPSAQEVESHQANVAPIKTTDEDAIGLEIWRWRFRHFCYWEAKGPREAFSHLWELCCQWLKPERHTKEEILELLILEQFLTVLPQEMQIWVSERRPETCSQAVALAEDFLLMLKESESHKEQAPRIPGREPSEMVKSQLSKEPMLEVNGETTFPADDWQVIVKEEEADIQLEGPKEVGTPGALWEVKEGKFFQVPERQPICNSFPGPENYQGNHPWKTTEQTFLGEGTGKNLHERTLHEGVCRRKRKKAGADCGKSLCQSLNILEYQQSQTGERPYKSPEWGKSFKLKLHLNMCERTHTRGTPSIWSDFGKRFPQPHEVSSPQEIHTKANQHICSECGRTFSRQSHLLIHQRMHTGEKPYTCSECGKSFSYSSVLTEHERIHTGEKPYECSDCGQSFSRRSYLIQHERTHTGVKPYACTECQKCFTRRSGLLRHQKLHMAKKPC</sequence>
<keyword evidence="5" id="KW-0862">Zinc</keyword>
<evidence type="ECO:0000256" key="9">
    <source>
        <dbReference type="SAM" id="MobiDB-lite"/>
    </source>
</evidence>
<feature type="domain" description="C2H2-type" evidence="10">
    <location>
        <begin position="452"/>
        <end position="479"/>
    </location>
</feature>
<evidence type="ECO:0000256" key="6">
    <source>
        <dbReference type="ARBA" id="ARBA00023125"/>
    </source>
</evidence>
<dbReference type="FunFam" id="1.10.4020.10:FF:000001">
    <property type="entry name" value="zinc finger protein 263 isoform X1"/>
    <property type="match status" value="1"/>
</dbReference>
<evidence type="ECO:0000313" key="13">
    <source>
        <dbReference type="RefSeq" id="XP_054832506.1"/>
    </source>
</evidence>
<dbReference type="FunFam" id="3.30.160.60:FF:003973">
    <property type="match status" value="1"/>
</dbReference>
<comment type="subcellular location">
    <subcellularLocation>
        <location evidence="1">Nucleus</location>
    </subcellularLocation>
</comment>
<keyword evidence="3" id="KW-0677">Repeat</keyword>
<evidence type="ECO:0000259" key="10">
    <source>
        <dbReference type="PROSITE" id="PS50157"/>
    </source>
</evidence>
<evidence type="ECO:0000313" key="12">
    <source>
        <dbReference type="Proteomes" id="UP001190640"/>
    </source>
</evidence>
<dbReference type="Pfam" id="PF02023">
    <property type="entry name" value="SCAN"/>
    <property type="match status" value="1"/>
</dbReference>
<reference evidence="13" key="1">
    <citation type="submission" date="2025-08" db="UniProtKB">
        <authorList>
            <consortium name="RefSeq"/>
        </authorList>
    </citation>
    <scope>IDENTIFICATION</scope>
    <source>
        <tissue evidence="13">Blood</tissue>
    </source>
</reference>
<feature type="domain" description="C2H2-type" evidence="10">
    <location>
        <begin position="480"/>
        <end position="507"/>
    </location>
</feature>
<keyword evidence="7" id="KW-0539">Nucleus</keyword>
<dbReference type="Gene3D" id="1.10.4020.10">
    <property type="entry name" value="DNA breaking-rejoining enzymes"/>
    <property type="match status" value="1"/>
</dbReference>
<dbReference type="KEGG" id="emc:129327775"/>
<dbReference type="PROSITE" id="PS50157">
    <property type="entry name" value="ZINC_FINGER_C2H2_2"/>
    <property type="match status" value="4"/>
</dbReference>
<dbReference type="SUPFAM" id="SSF57667">
    <property type="entry name" value="beta-beta-alpha zinc fingers"/>
    <property type="match status" value="4"/>
</dbReference>
<feature type="domain" description="C2H2-type" evidence="10">
    <location>
        <begin position="536"/>
        <end position="563"/>
    </location>
</feature>
<feature type="region of interest" description="Disordered" evidence="9">
    <location>
        <begin position="1"/>
        <end position="34"/>
    </location>
</feature>
<evidence type="ECO:0000259" key="11">
    <source>
        <dbReference type="PROSITE" id="PS50804"/>
    </source>
</evidence>
<protein>
    <submittedName>
        <fullName evidence="13">Zinc finger protein 397-like</fullName>
    </submittedName>
</protein>
<keyword evidence="6" id="KW-0238">DNA-binding</keyword>
<dbReference type="PROSITE" id="PS00028">
    <property type="entry name" value="ZINC_FINGER_C2H2_1"/>
    <property type="match status" value="4"/>
</dbReference>
<name>A0AA97J7S5_EUBMA</name>
<feature type="domain" description="C2H2-type" evidence="10">
    <location>
        <begin position="508"/>
        <end position="535"/>
    </location>
</feature>
<dbReference type="GO" id="GO:0000981">
    <property type="term" value="F:DNA-binding transcription factor activity, RNA polymerase II-specific"/>
    <property type="evidence" value="ECO:0007669"/>
    <property type="project" value="TreeGrafter"/>
</dbReference>
<dbReference type="InterPro" id="IPR038269">
    <property type="entry name" value="SCAN_sf"/>
</dbReference>
<dbReference type="CDD" id="cd07936">
    <property type="entry name" value="SCAN"/>
    <property type="match status" value="1"/>
</dbReference>
<organism evidence="12 13">
    <name type="scientific">Eublepharis macularius</name>
    <name type="common">Leopard gecko</name>
    <name type="synonym">Cyrtodactylus macularius</name>
    <dbReference type="NCBI Taxonomy" id="481883"/>
    <lineage>
        <taxon>Eukaryota</taxon>
        <taxon>Metazoa</taxon>
        <taxon>Chordata</taxon>
        <taxon>Craniata</taxon>
        <taxon>Vertebrata</taxon>
        <taxon>Euteleostomi</taxon>
        <taxon>Lepidosauria</taxon>
        <taxon>Squamata</taxon>
        <taxon>Bifurcata</taxon>
        <taxon>Gekkota</taxon>
        <taxon>Eublepharidae</taxon>
        <taxon>Eublepharinae</taxon>
        <taxon>Eublepharis</taxon>
    </lineage>
</organism>
<dbReference type="SMART" id="SM00355">
    <property type="entry name" value="ZnF_C2H2"/>
    <property type="match status" value="4"/>
</dbReference>
<evidence type="ECO:0000256" key="1">
    <source>
        <dbReference type="ARBA" id="ARBA00004123"/>
    </source>
</evidence>
<dbReference type="PROSITE" id="PS50804">
    <property type="entry name" value="SCAN_BOX"/>
    <property type="match status" value="1"/>
</dbReference>
<feature type="region of interest" description="Disordered" evidence="9">
    <location>
        <begin position="52"/>
        <end position="123"/>
    </location>
</feature>
<evidence type="ECO:0000256" key="7">
    <source>
        <dbReference type="ARBA" id="ARBA00023242"/>
    </source>
</evidence>
<dbReference type="SUPFAM" id="SSF47353">
    <property type="entry name" value="Retrovirus capsid dimerization domain-like"/>
    <property type="match status" value="1"/>
</dbReference>
<dbReference type="AlphaFoldDB" id="A0AA97J7S5"/>
<keyword evidence="2" id="KW-0479">Metal-binding</keyword>
<dbReference type="RefSeq" id="XP_054832506.1">
    <property type="nucleotide sequence ID" value="XM_054976531.1"/>
</dbReference>
<dbReference type="FunFam" id="3.30.160.60:FF:000358">
    <property type="entry name" value="zinc finger protein 24"/>
    <property type="match status" value="1"/>
</dbReference>
<evidence type="ECO:0000256" key="4">
    <source>
        <dbReference type="ARBA" id="ARBA00022771"/>
    </source>
</evidence>
<dbReference type="InterPro" id="IPR036236">
    <property type="entry name" value="Znf_C2H2_sf"/>
</dbReference>
<keyword evidence="4 8" id="KW-0863">Zinc-finger</keyword>
<dbReference type="GeneID" id="129327775"/>